<dbReference type="NCBIfam" id="TIGR01722">
    <property type="entry name" value="MMSDH"/>
    <property type="match status" value="1"/>
</dbReference>
<dbReference type="Gene3D" id="3.40.605.10">
    <property type="entry name" value="Aldehyde Dehydrogenase, Chain A, domain 1"/>
    <property type="match status" value="1"/>
</dbReference>
<dbReference type="InterPro" id="IPR016162">
    <property type="entry name" value="Ald_DH_N"/>
</dbReference>
<proteinExistence type="predicted"/>
<feature type="domain" description="Aldehyde dehydrogenase" evidence="1">
    <location>
        <begin position="34"/>
        <end position="485"/>
    </location>
</feature>
<evidence type="ECO:0000313" key="2">
    <source>
        <dbReference type="EMBL" id="TPX30867.1"/>
    </source>
</evidence>
<dbReference type="OrthoDB" id="310895at2759"/>
<sequence>MSPSLAEELSSTPKIVQNWIDGAPVSAAASTSSLEEVTCPATGKIIAMVPVSSVDDVNQAVSAAKKAFVSWSARTVKDRVQILMRYHQLVIKHADELADLIVLEHGKNKLEALQELSKANETVEYSISLPQLMQGKILEVSRGVFCEDRRSPLGVVVSIVPFNFPAMVPHWTMPIAIATGNTFILKTSEKVPLTMCRCAELLKEAGLPDGVFNVVHGTAETVTALIDHKDVVGVTFVGSTPVAEIVAKRARALNKRVLALGGAKNHLVAAPDCNIEMTSSDVVASYTGCTGQRCMAASVLLTLGPAQPLLDKIIEKSKAIQPGQTNGKLGPVIDKISQAKILKYINEAEAGGAKIVLDGRGWSTSQQEGNWVGPTIVIHSSKADRLLHEEAFGPVLSIYQCESKEEAIEIENGNPYGNAACIYTENGGVASWFNAHFSAGMLGVNIGVPVPREPFSFGGWNRSKFGDMDITGDGGIEFFTNRKKVTTKWAPPPEASWMS</sequence>
<dbReference type="GO" id="GO:0004491">
    <property type="term" value="F:methylmalonate-semialdehyde dehydrogenase (acylating, NAD) activity"/>
    <property type="evidence" value="ECO:0007669"/>
    <property type="project" value="InterPro"/>
</dbReference>
<reference evidence="2 3" key="1">
    <citation type="journal article" date="2019" name="Sci. Rep.">
        <title>Comparative genomics of chytrid fungi reveal insights into the obligate biotrophic and pathogenic lifestyle of Synchytrium endobioticum.</title>
        <authorList>
            <person name="van de Vossenberg B.T.L.H."/>
            <person name="Warris S."/>
            <person name="Nguyen H.D.T."/>
            <person name="van Gent-Pelzer M.P.E."/>
            <person name="Joly D.L."/>
            <person name="van de Geest H.C."/>
            <person name="Bonants P.J.M."/>
            <person name="Smith D.S."/>
            <person name="Levesque C.A."/>
            <person name="van der Lee T.A.J."/>
        </authorList>
    </citation>
    <scope>NUCLEOTIDE SEQUENCE [LARGE SCALE GENOMIC DNA]</scope>
    <source>
        <strain evidence="2 3">JEL517</strain>
    </source>
</reference>
<dbReference type="GO" id="GO:0006210">
    <property type="term" value="P:thymine catabolic process"/>
    <property type="evidence" value="ECO:0007669"/>
    <property type="project" value="TreeGrafter"/>
</dbReference>
<dbReference type="InterPro" id="IPR015590">
    <property type="entry name" value="Aldehyde_DH_dom"/>
</dbReference>
<dbReference type="RefSeq" id="XP_031022427.1">
    <property type="nucleotide sequence ID" value="XM_031171598.1"/>
</dbReference>
<dbReference type="GO" id="GO:0006574">
    <property type="term" value="P:L-valine catabolic process"/>
    <property type="evidence" value="ECO:0007669"/>
    <property type="project" value="TreeGrafter"/>
</dbReference>
<dbReference type="Gene3D" id="3.40.309.10">
    <property type="entry name" value="Aldehyde Dehydrogenase, Chain A, domain 2"/>
    <property type="match status" value="1"/>
</dbReference>
<dbReference type="InterPro" id="IPR010061">
    <property type="entry name" value="MeMal-semiAld_DH"/>
</dbReference>
<dbReference type="FunFam" id="3.40.309.10:FF:000002">
    <property type="entry name" value="Methylmalonate-semialdehyde dehydrogenase (Acylating)"/>
    <property type="match status" value="1"/>
</dbReference>
<accession>A0A507BMQ0</accession>
<dbReference type="Pfam" id="PF00171">
    <property type="entry name" value="Aldedh"/>
    <property type="match status" value="1"/>
</dbReference>
<organism evidence="2 3">
    <name type="scientific">Synchytrium microbalum</name>
    <dbReference type="NCBI Taxonomy" id="1806994"/>
    <lineage>
        <taxon>Eukaryota</taxon>
        <taxon>Fungi</taxon>
        <taxon>Fungi incertae sedis</taxon>
        <taxon>Chytridiomycota</taxon>
        <taxon>Chytridiomycota incertae sedis</taxon>
        <taxon>Chytridiomycetes</taxon>
        <taxon>Synchytriales</taxon>
        <taxon>Synchytriaceae</taxon>
        <taxon>Synchytrium</taxon>
    </lineage>
</organism>
<dbReference type="AlphaFoldDB" id="A0A507BMQ0"/>
<dbReference type="Proteomes" id="UP000319731">
    <property type="component" value="Unassembled WGS sequence"/>
</dbReference>
<dbReference type="PANTHER" id="PTHR43866:SF4">
    <property type="entry name" value="MALONATE-SEMIALDEHYDE DEHYDROGENASE"/>
    <property type="match status" value="1"/>
</dbReference>
<protein>
    <recommendedName>
        <fullName evidence="1">Aldehyde dehydrogenase domain-containing protein</fullName>
    </recommendedName>
</protein>
<name>A0A507BMQ0_9FUNG</name>
<keyword evidence="3" id="KW-1185">Reference proteome</keyword>
<dbReference type="GeneID" id="42006895"/>
<evidence type="ECO:0000259" key="1">
    <source>
        <dbReference type="Pfam" id="PF00171"/>
    </source>
</evidence>
<comment type="caution">
    <text evidence="2">The sequence shown here is derived from an EMBL/GenBank/DDBJ whole genome shotgun (WGS) entry which is preliminary data.</text>
</comment>
<dbReference type="EMBL" id="QEAO01000054">
    <property type="protein sequence ID" value="TPX30867.1"/>
    <property type="molecule type" value="Genomic_DNA"/>
</dbReference>
<dbReference type="PANTHER" id="PTHR43866">
    <property type="entry name" value="MALONATE-SEMIALDEHYDE DEHYDROGENASE"/>
    <property type="match status" value="1"/>
</dbReference>
<dbReference type="SUPFAM" id="SSF53720">
    <property type="entry name" value="ALDH-like"/>
    <property type="match status" value="1"/>
</dbReference>
<dbReference type="InterPro" id="IPR016163">
    <property type="entry name" value="Ald_DH_C"/>
</dbReference>
<dbReference type="InterPro" id="IPR016161">
    <property type="entry name" value="Ald_DH/histidinol_DH"/>
</dbReference>
<evidence type="ECO:0000313" key="3">
    <source>
        <dbReference type="Proteomes" id="UP000319731"/>
    </source>
</evidence>
<dbReference type="STRING" id="1806994.A0A507BMQ0"/>
<gene>
    <name evidence="2" type="ORF">SmJEL517_g05672</name>
</gene>